<accession>X1EPP0</accession>
<keyword evidence="1" id="KW-0812">Transmembrane</keyword>
<proteinExistence type="predicted"/>
<protein>
    <submittedName>
        <fullName evidence="2">Uncharacterized protein</fullName>
    </submittedName>
</protein>
<keyword evidence="1" id="KW-1133">Transmembrane helix</keyword>
<comment type="caution">
    <text evidence="2">The sequence shown here is derived from an EMBL/GenBank/DDBJ whole genome shotgun (WGS) entry which is preliminary data.</text>
</comment>
<sequence>MICPYCGEELKDTTQEFCESCGSKIATDSEVSTPHATPISPKKLEKITGPAGPLSKRSLVFGIASVTIAVANYFLFFVFYIIFGMIGLTLQIVVLLLGVILGISSRKNSNKAGRLEPKNNLEKVGSVFSIIGAIINGIWLFIMTGYFIVFYLI</sequence>
<dbReference type="EMBL" id="BARU01009311">
    <property type="protein sequence ID" value="GAH35376.1"/>
    <property type="molecule type" value="Genomic_DNA"/>
</dbReference>
<evidence type="ECO:0000256" key="1">
    <source>
        <dbReference type="SAM" id="Phobius"/>
    </source>
</evidence>
<gene>
    <name evidence="2" type="ORF">S03H2_17996</name>
</gene>
<evidence type="ECO:0000313" key="2">
    <source>
        <dbReference type="EMBL" id="GAH35376.1"/>
    </source>
</evidence>
<keyword evidence="1" id="KW-0472">Membrane</keyword>
<name>X1EPP0_9ZZZZ</name>
<feature type="transmembrane region" description="Helical" evidence="1">
    <location>
        <begin position="59"/>
        <end position="82"/>
    </location>
</feature>
<dbReference type="AlphaFoldDB" id="X1EPP0"/>
<reference evidence="2" key="1">
    <citation type="journal article" date="2014" name="Front. Microbiol.">
        <title>High frequency of phylogenetically diverse reductive dehalogenase-homologous genes in deep subseafloor sedimentary metagenomes.</title>
        <authorList>
            <person name="Kawai M."/>
            <person name="Futagami T."/>
            <person name="Toyoda A."/>
            <person name="Takaki Y."/>
            <person name="Nishi S."/>
            <person name="Hori S."/>
            <person name="Arai W."/>
            <person name="Tsubouchi T."/>
            <person name="Morono Y."/>
            <person name="Uchiyama I."/>
            <person name="Ito T."/>
            <person name="Fujiyama A."/>
            <person name="Inagaki F."/>
            <person name="Takami H."/>
        </authorList>
    </citation>
    <scope>NUCLEOTIDE SEQUENCE</scope>
    <source>
        <strain evidence="2">Expedition CK06-06</strain>
    </source>
</reference>
<organism evidence="2">
    <name type="scientific">marine sediment metagenome</name>
    <dbReference type="NCBI Taxonomy" id="412755"/>
    <lineage>
        <taxon>unclassified sequences</taxon>
        <taxon>metagenomes</taxon>
        <taxon>ecological metagenomes</taxon>
    </lineage>
</organism>
<feature type="transmembrane region" description="Helical" evidence="1">
    <location>
        <begin position="126"/>
        <end position="152"/>
    </location>
</feature>
<feature type="transmembrane region" description="Helical" evidence="1">
    <location>
        <begin position="88"/>
        <end position="105"/>
    </location>
</feature>